<dbReference type="EMBL" id="CAXITT010000183">
    <property type="protein sequence ID" value="CAL1534823.1"/>
    <property type="molecule type" value="Genomic_DNA"/>
</dbReference>
<dbReference type="GO" id="GO:0016491">
    <property type="term" value="F:oxidoreductase activity"/>
    <property type="evidence" value="ECO:0007669"/>
    <property type="project" value="UniProtKB-KW"/>
</dbReference>
<dbReference type="PANTHER" id="PTHR43975">
    <property type="entry name" value="ZGC:101858"/>
    <property type="match status" value="1"/>
</dbReference>
<dbReference type="AlphaFoldDB" id="A0AAV2HMU7"/>
<dbReference type="SUPFAM" id="SSF51735">
    <property type="entry name" value="NAD(P)-binding Rossmann-fold domains"/>
    <property type="match status" value="1"/>
</dbReference>
<sequence length="270" mass="29401">MDGPAWLNLTGKIVLITGASAGIGESAALEFARQGCHLMLCGRDLQRLEDVREKCLKEGENITVQTSSGDITEADVQRKIVDDTLTAFERIDILVNNAGMNIVRDPITTGRDDYDQIMKTNLESVFFLTQLVIPHLIKSKGNIVNVSSIVGDKPIPKAVVYSMSKAALDSYTMSLAITLAPHGVRVNSVNPGSVVTMLYRRGEEAYTDDQYAQFEKAQSSPALHPLGRMVLTSEVADSIVFLASQRASFLTGQMIYVDGGRHCVAPQPQL</sequence>
<keyword evidence="3" id="KW-1185">Reference proteome</keyword>
<evidence type="ECO:0000313" key="2">
    <source>
        <dbReference type="EMBL" id="CAL1534823.1"/>
    </source>
</evidence>
<evidence type="ECO:0000313" key="3">
    <source>
        <dbReference type="Proteomes" id="UP001497497"/>
    </source>
</evidence>
<dbReference type="InterPro" id="IPR036291">
    <property type="entry name" value="NAD(P)-bd_dom_sf"/>
</dbReference>
<protein>
    <submittedName>
        <fullName evidence="2">Uncharacterized protein</fullName>
    </submittedName>
</protein>
<reference evidence="2 3" key="1">
    <citation type="submission" date="2024-04" db="EMBL/GenBank/DDBJ databases">
        <authorList>
            <consortium name="Genoscope - CEA"/>
            <person name="William W."/>
        </authorList>
    </citation>
    <scope>NUCLEOTIDE SEQUENCE [LARGE SCALE GENOMIC DNA]</scope>
</reference>
<name>A0AAV2HMU7_LYMST</name>
<dbReference type="PRINTS" id="PR00081">
    <property type="entry name" value="GDHRDH"/>
</dbReference>
<accession>A0AAV2HMU7</accession>
<dbReference type="Pfam" id="PF13561">
    <property type="entry name" value="adh_short_C2"/>
    <property type="match status" value="1"/>
</dbReference>
<comment type="caution">
    <text evidence="2">The sequence shown here is derived from an EMBL/GenBank/DDBJ whole genome shotgun (WGS) entry which is preliminary data.</text>
</comment>
<dbReference type="Gene3D" id="3.40.50.720">
    <property type="entry name" value="NAD(P)-binding Rossmann-like Domain"/>
    <property type="match status" value="1"/>
</dbReference>
<keyword evidence="1" id="KW-0560">Oxidoreductase</keyword>
<dbReference type="PRINTS" id="PR00080">
    <property type="entry name" value="SDRFAMILY"/>
</dbReference>
<dbReference type="InterPro" id="IPR020904">
    <property type="entry name" value="Sc_DH/Rdtase_CS"/>
</dbReference>
<proteinExistence type="predicted"/>
<organism evidence="2 3">
    <name type="scientific">Lymnaea stagnalis</name>
    <name type="common">Great pond snail</name>
    <name type="synonym">Helix stagnalis</name>
    <dbReference type="NCBI Taxonomy" id="6523"/>
    <lineage>
        <taxon>Eukaryota</taxon>
        <taxon>Metazoa</taxon>
        <taxon>Spiralia</taxon>
        <taxon>Lophotrochozoa</taxon>
        <taxon>Mollusca</taxon>
        <taxon>Gastropoda</taxon>
        <taxon>Heterobranchia</taxon>
        <taxon>Euthyneura</taxon>
        <taxon>Panpulmonata</taxon>
        <taxon>Hygrophila</taxon>
        <taxon>Lymnaeoidea</taxon>
        <taxon>Lymnaeidae</taxon>
        <taxon>Lymnaea</taxon>
    </lineage>
</organism>
<dbReference type="InterPro" id="IPR002347">
    <property type="entry name" value="SDR_fam"/>
</dbReference>
<evidence type="ECO:0000256" key="1">
    <source>
        <dbReference type="ARBA" id="ARBA00023002"/>
    </source>
</evidence>
<gene>
    <name evidence="2" type="ORF">GSLYS_00008783001</name>
</gene>
<dbReference type="PANTHER" id="PTHR43975:SF2">
    <property type="entry name" value="EG:BACR7A4.14 PROTEIN-RELATED"/>
    <property type="match status" value="1"/>
</dbReference>
<dbReference type="PROSITE" id="PS00061">
    <property type="entry name" value="ADH_SHORT"/>
    <property type="match status" value="1"/>
</dbReference>
<dbReference type="Proteomes" id="UP001497497">
    <property type="component" value="Unassembled WGS sequence"/>
</dbReference>
<dbReference type="FunFam" id="3.40.50.720:FF:000084">
    <property type="entry name" value="Short-chain dehydrogenase reductase"/>
    <property type="match status" value="1"/>
</dbReference>